<keyword evidence="1" id="KW-0812">Transmembrane</keyword>
<keyword evidence="1" id="KW-1133">Transmembrane helix</keyword>
<accession>A0A4V1XZE8</accession>
<dbReference type="AlphaFoldDB" id="A0A4V1XZE8"/>
<dbReference type="EMBL" id="SDKM01000011">
    <property type="protein sequence ID" value="RYP86499.1"/>
    <property type="molecule type" value="Genomic_DNA"/>
</dbReference>
<keyword evidence="3" id="KW-1185">Reference proteome</keyword>
<dbReference type="RefSeq" id="WP_134716520.1">
    <property type="nucleotide sequence ID" value="NZ_SDKM01000011.1"/>
</dbReference>
<gene>
    <name evidence="2" type="ORF">EKO23_09365</name>
</gene>
<feature type="transmembrane region" description="Helical" evidence="1">
    <location>
        <begin position="27"/>
        <end position="49"/>
    </location>
</feature>
<reference evidence="2 3" key="1">
    <citation type="submission" date="2019-01" db="EMBL/GenBank/DDBJ databases">
        <title>Nocardioides guangzhouensis sp. nov., an actinobacterium isolated from soil.</title>
        <authorList>
            <person name="Fu Y."/>
            <person name="Cai Y."/>
            <person name="Lin Z."/>
            <person name="Chen P."/>
        </authorList>
    </citation>
    <scope>NUCLEOTIDE SEQUENCE [LARGE SCALE GENOMIC DNA]</scope>
    <source>
        <strain evidence="2 3">130</strain>
    </source>
</reference>
<keyword evidence="1" id="KW-0472">Membrane</keyword>
<evidence type="ECO:0000313" key="2">
    <source>
        <dbReference type="EMBL" id="RYP86499.1"/>
    </source>
</evidence>
<evidence type="ECO:0000256" key="1">
    <source>
        <dbReference type="SAM" id="Phobius"/>
    </source>
</evidence>
<name>A0A4V1XZE8_9ACTN</name>
<protein>
    <submittedName>
        <fullName evidence="2">Uncharacterized protein</fullName>
    </submittedName>
</protein>
<proteinExistence type="predicted"/>
<comment type="caution">
    <text evidence="2">The sequence shown here is derived from an EMBL/GenBank/DDBJ whole genome shotgun (WGS) entry which is preliminary data.</text>
</comment>
<evidence type="ECO:0000313" key="3">
    <source>
        <dbReference type="Proteomes" id="UP000295198"/>
    </source>
</evidence>
<organism evidence="2 3">
    <name type="scientific">Nocardioides guangzhouensis</name>
    <dbReference type="NCBI Taxonomy" id="2497878"/>
    <lineage>
        <taxon>Bacteria</taxon>
        <taxon>Bacillati</taxon>
        <taxon>Actinomycetota</taxon>
        <taxon>Actinomycetes</taxon>
        <taxon>Propionibacteriales</taxon>
        <taxon>Nocardioidaceae</taxon>
        <taxon>Nocardioides</taxon>
    </lineage>
</organism>
<dbReference type="Proteomes" id="UP000295198">
    <property type="component" value="Unassembled WGS sequence"/>
</dbReference>
<sequence>MTSKSAPSRVAGELADLTGRSEAEMKLLIGTAVGVTVAVAAVGVVLKVAEGLVALGSTLSRRTVGG</sequence>